<keyword evidence="2" id="KW-0812">Transmembrane</keyword>
<keyword evidence="4" id="KW-1185">Reference proteome</keyword>
<dbReference type="KEGG" id="mrr:Moror_7907"/>
<comment type="caution">
    <text evidence="3">The sequence shown here is derived from an EMBL/GenBank/DDBJ whole genome shotgun (WGS) entry which is preliminary data.</text>
</comment>
<dbReference type="OrthoDB" id="3068171at2759"/>
<feature type="compositionally biased region" description="Polar residues" evidence="1">
    <location>
        <begin position="289"/>
        <end position="298"/>
    </location>
</feature>
<accession>V2X8D9</accession>
<feature type="compositionally biased region" description="Polar residues" evidence="1">
    <location>
        <begin position="229"/>
        <end position="239"/>
    </location>
</feature>
<feature type="region of interest" description="Disordered" evidence="1">
    <location>
        <begin position="217"/>
        <end position="244"/>
    </location>
</feature>
<organism evidence="3 4">
    <name type="scientific">Moniliophthora roreri (strain MCA 2997)</name>
    <name type="common">Cocoa frosty pod rot fungus</name>
    <name type="synonym">Crinipellis roreri</name>
    <dbReference type="NCBI Taxonomy" id="1381753"/>
    <lineage>
        <taxon>Eukaryota</taxon>
        <taxon>Fungi</taxon>
        <taxon>Dikarya</taxon>
        <taxon>Basidiomycota</taxon>
        <taxon>Agaricomycotina</taxon>
        <taxon>Agaricomycetes</taxon>
        <taxon>Agaricomycetidae</taxon>
        <taxon>Agaricales</taxon>
        <taxon>Marasmiineae</taxon>
        <taxon>Marasmiaceae</taxon>
        <taxon>Moniliophthora</taxon>
    </lineage>
</organism>
<evidence type="ECO:0000256" key="1">
    <source>
        <dbReference type="SAM" id="MobiDB-lite"/>
    </source>
</evidence>
<name>V2X8D9_MONRO</name>
<dbReference type="EMBL" id="AWSO01000486">
    <property type="protein sequence ID" value="ESK90017.1"/>
    <property type="molecule type" value="Genomic_DNA"/>
</dbReference>
<evidence type="ECO:0000313" key="4">
    <source>
        <dbReference type="Proteomes" id="UP000017559"/>
    </source>
</evidence>
<keyword evidence="2" id="KW-0472">Membrane</keyword>
<dbReference type="Gene3D" id="1.50.10.20">
    <property type="match status" value="1"/>
</dbReference>
<evidence type="ECO:0000256" key="2">
    <source>
        <dbReference type="SAM" id="Phobius"/>
    </source>
</evidence>
<feature type="transmembrane region" description="Helical" evidence="2">
    <location>
        <begin position="256"/>
        <end position="277"/>
    </location>
</feature>
<keyword evidence="3" id="KW-0378">Hydrolase</keyword>
<dbReference type="Proteomes" id="UP000017559">
    <property type="component" value="Unassembled WGS sequence"/>
</dbReference>
<gene>
    <name evidence="3" type="ORF">Moror_7907</name>
</gene>
<protein>
    <submittedName>
        <fullName evidence="3">Glycoside hydrolase family 76 protein</fullName>
    </submittedName>
</protein>
<dbReference type="HOGENOM" id="CLU_909402_0_0_1"/>
<keyword evidence="2" id="KW-1133">Transmembrane helix</keyword>
<feature type="region of interest" description="Disordered" evidence="1">
    <location>
        <begin position="285"/>
        <end position="306"/>
    </location>
</feature>
<dbReference type="GO" id="GO:0016787">
    <property type="term" value="F:hydrolase activity"/>
    <property type="evidence" value="ECO:0007669"/>
    <property type="project" value="UniProtKB-KW"/>
</dbReference>
<dbReference type="AlphaFoldDB" id="V2X8D9"/>
<reference evidence="3 4" key="1">
    <citation type="journal article" date="2014" name="BMC Genomics">
        <title>Genome and secretome analysis of the hemibiotrophic fungal pathogen, Moniliophthora roreri, which causes frosty pod rot disease of cacao: mechanisms of the biotrophic and necrotrophic phases.</title>
        <authorList>
            <person name="Meinhardt L.W."/>
            <person name="Costa G.G.L."/>
            <person name="Thomazella D.P.T."/>
            <person name="Teixeira P.J.P.L."/>
            <person name="Carazzolle M.F."/>
            <person name="Schuster S.C."/>
            <person name="Carlson J.E."/>
            <person name="Guiltinan M.J."/>
            <person name="Mieczkowski P."/>
            <person name="Farmer A."/>
            <person name="Ramaraj T."/>
            <person name="Crozier J."/>
            <person name="Davis R.E."/>
            <person name="Shao J."/>
            <person name="Melnick R.L."/>
            <person name="Pereira G.A.G."/>
            <person name="Bailey B.A."/>
        </authorList>
    </citation>
    <scope>NUCLEOTIDE SEQUENCE [LARGE SCALE GENOMIC DNA]</scope>
    <source>
        <strain evidence="3 4">MCA 2997</strain>
    </source>
</reference>
<evidence type="ECO:0000313" key="3">
    <source>
        <dbReference type="EMBL" id="ESK90017.1"/>
    </source>
</evidence>
<sequence length="306" mass="32881">MAGGTFWRDWRSPTLFDKVLQQIRASDSGYINAFATGSYLLTTALLVEATMNSTYINSAIETESFYYFHLRNPQGVLQDGIEAATCAPTGFETELPCNSGLMMEGLAVLSSVTQNATISEQEWQGADGIIAADTGELGGQYIVRGLAAVYSRNTSSDLRNYIEDYIGVQYNAVLNNARTQGSSIYSASWPGPPSSTFSGENQTNALSVLIAAIPLREPDGKSGGERVPTPTNDEPNDATSMVGGEAHGERTLNVGVIAGGVVGGLVAFVTILLGILLRKRQRQLWMPSSDESNSQMSTDHMRPFTL</sequence>
<proteinExistence type="predicted"/>